<evidence type="ECO:0000313" key="1">
    <source>
        <dbReference type="EMBL" id="AFA49668.1"/>
    </source>
</evidence>
<dbReference type="eggNOG" id="ENOG502ZB3P">
    <property type="taxonomic scope" value="Bacteria"/>
</dbReference>
<dbReference type="InterPro" id="IPR013487">
    <property type="entry name" value="CRISPR-assoc_prot_Csx8"/>
</dbReference>
<dbReference type="RefSeq" id="WP_014357265.1">
    <property type="nucleotide sequence ID" value="NC_016894.1"/>
</dbReference>
<sequence>MVEEFVIDEKSYFKLSATEWRYSAAALGLMRYFDFLEIPWIEKAFDVLSLPEIAKELQKSIVCVYERSTGFEYLCFAKEYLSEEDYLRFVREIYPNDLYPFLIEEQLKKSVFEEAEIKEINTWLTGNTVMKKIFGKTKFTGENKDEILTIIKANKDLSTKESFRYKKNLYANYANTHQLLNEGGDSCRLSGYSIDMGKKGRSTAYNFNVKTSTNMDTILFDWIPFAFIGDREAFFINANYDLKQLKKINTFLRTQVKKDRDDDKNKNQNVRYSLFNSMIFSSQFINFDVEVIYKNRERDFFETLYIRHESMEILKSMDKINYKAFCFSLKINDNYYIDIQEKITNCILNLVLTDELIELFLKQKNSNGYLVSQCIEINWLIRKGGEVMKKKMSGAYACAKEVVKKIPENKIESYRQRLTSAIVFKDYDRVCQILLQLSNYSNVSFNFAYDLFEDFENNKDIAYTFINALRKGNDNTSNNEGGN</sequence>
<dbReference type="NCBIfam" id="TIGR02670">
    <property type="entry name" value="cas_csx8"/>
    <property type="match status" value="1"/>
</dbReference>
<name>H6LHF8_ACEWD</name>
<dbReference type="Proteomes" id="UP000007177">
    <property type="component" value="Chromosome"/>
</dbReference>
<dbReference type="OrthoDB" id="1884906at2"/>
<dbReference type="KEGG" id="awo:Awo_c29340"/>
<organism evidence="1 2">
    <name type="scientific">Acetobacterium woodii (strain ATCC 29683 / DSM 1030 / JCM 2381 / KCTC 1655 / WB1)</name>
    <dbReference type="NCBI Taxonomy" id="931626"/>
    <lineage>
        <taxon>Bacteria</taxon>
        <taxon>Bacillati</taxon>
        <taxon>Bacillota</taxon>
        <taxon>Clostridia</taxon>
        <taxon>Eubacteriales</taxon>
        <taxon>Eubacteriaceae</taxon>
        <taxon>Acetobacterium</taxon>
    </lineage>
</organism>
<dbReference type="HOGENOM" id="CLU_049573_0_0_9"/>
<protein>
    <submittedName>
        <fullName evidence="1">CRISPR-associated protein Csx8</fullName>
    </submittedName>
</protein>
<proteinExistence type="predicted"/>
<accession>H6LHF8</accession>
<evidence type="ECO:0000313" key="2">
    <source>
        <dbReference type="Proteomes" id="UP000007177"/>
    </source>
</evidence>
<gene>
    <name evidence="1" type="primary">csx8</name>
    <name evidence="1" type="ordered locus">Awo_c29340</name>
</gene>
<dbReference type="AlphaFoldDB" id="H6LHF8"/>
<keyword evidence="2" id="KW-1185">Reference proteome</keyword>
<dbReference type="Pfam" id="PF09657">
    <property type="entry name" value="Cas_Csx8"/>
    <property type="match status" value="1"/>
</dbReference>
<reference evidence="2" key="1">
    <citation type="submission" date="2011-07" db="EMBL/GenBank/DDBJ databases">
        <title>Complete genome sequence of Acetobacterium woodii.</title>
        <authorList>
            <person name="Poehlein A."/>
            <person name="Schmidt S."/>
            <person name="Kaster A.-K."/>
            <person name="Goenrich M."/>
            <person name="Vollmers J."/>
            <person name="Thuermer A."/>
            <person name="Gottschalk G."/>
            <person name="Thauer R.K."/>
            <person name="Daniel R."/>
            <person name="Mueller V."/>
        </authorList>
    </citation>
    <scope>NUCLEOTIDE SEQUENCE [LARGE SCALE GENOMIC DNA]</scope>
    <source>
        <strain evidence="2">ATCC 29683 / DSM 1030 / JCM 2381 / KCTC 1655 / WB1</strain>
    </source>
</reference>
<reference evidence="1 2" key="2">
    <citation type="journal article" date="2012" name="PLoS ONE">
        <title>An ancient pathway combining carbon dioxide fixation with the generation and utilization of a sodium ion gradient for ATP synthesis.</title>
        <authorList>
            <person name="Poehlein A."/>
            <person name="Schmidt S."/>
            <person name="Kaster A.K."/>
            <person name="Goenrich M."/>
            <person name="Vollmers J."/>
            <person name="Thurmer A."/>
            <person name="Bertsch J."/>
            <person name="Schuchmann K."/>
            <person name="Voigt B."/>
            <person name="Hecker M."/>
            <person name="Daniel R."/>
            <person name="Thauer R.K."/>
            <person name="Gottschalk G."/>
            <person name="Muller V."/>
        </authorList>
    </citation>
    <scope>NUCLEOTIDE SEQUENCE [LARGE SCALE GENOMIC DNA]</scope>
    <source>
        <strain evidence="2">ATCC 29683 / DSM 1030 / JCM 2381 / KCTC 1655 / WB1</strain>
    </source>
</reference>
<dbReference type="EMBL" id="CP002987">
    <property type="protein sequence ID" value="AFA49668.1"/>
    <property type="molecule type" value="Genomic_DNA"/>
</dbReference>
<dbReference type="STRING" id="931626.Awo_c29340"/>